<dbReference type="OrthoDB" id="425534at2759"/>
<gene>
    <name evidence="4" type="ORF">AAE3_LOCUS4415</name>
</gene>
<dbReference type="InterPro" id="IPR029058">
    <property type="entry name" value="AB_hydrolase_fold"/>
</dbReference>
<evidence type="ECO:0000259" key="3">
    <source>
        <dbReference type="Pfam" id="PF00561"/>
    </source>
</evidence>
<organism evidence="4 5">
    <name type="scientific">Cyclocybe aegerita</name>
    <name type="common">Black poplar mushroom</name>
    <name type="synonym">Agrocybe aegerita</name>
    <dbReference type="NCBI Taxonomy" id="1973307"/>
    <lineage>
        <taxon>Eukaryota</taxon>
        <taxon>Fungi</taxon>
        <taxon>Dikarya</taxon>
        <taxon>Basidiomycota</taxon>
        <taxon>Agaricomycotina</taxon>
        <taxon>Agaricomycetes</taxon>
        <taxon>Agaricomycetidae</taxon>
        <taxon>Agaricales</taxon>
        <taxon>Agaricineae</taxon>
        <taxon>Bolbitiaceae</taxon>
        <taxon>Cyclocybe</taxon>
    </lineage>
</organism>
<comment type="similarity">
    <text evidence="1">Belongs to the peptidase S33 family.</text>
</comment>
<sequence>MVDSQYISCFKTLKMFSDRGIVGVLATLALLASPSLSKLDQPLSNKGAGFGESQLNAREGEFSWEGVLPQKTLVWQDCYSGLQCARFIVPLDYSEPEGREAIIALVRKPALVAAESESYRGPVLFNPGGPGGSGVDFIITAGDMFATIVGPQFDLIGFDPRGTGRSLPRVSFFKTDVERALWGRMGIRVVNNSDEGIARTWARATLLGQLAAEQDDGSLRHINTDQTAQDMLRIVEAYGQKKLQYWGFSYGSVLGATFAAMFPDKIARLVIDGVVDSEDYYATLWTQNLVDADKTMEHFFTGCTEGRPTRMRLLGAFRQ</sequence>
<dbReference type="InterPro" id="IPR000073">
    <property type="entry name" value="AB_hydrolase_1"/>
</dbReference>
<dbReference type="Gene3D" id="3.40.50.1820">
    <property type="entry name" value="alpha/beta hydrolase"/>
    <property type="match status" value="1"/>
</dbReference>
<evidence type="ECO:0000256" key="2">
    <source>
        <dbReference type="ARBA" id="ARBA00022801"/>
    </source>
</evidence>
<evidence type="ECO:0000256" key="1">
    <source>
        <dbReference type="ARBA" id="ARBA00010088"/>
    </source>
</evidence>
<keyword evidence="5" id="KW-1185">Reference proteome</keyword>
<proteinExistence type="inferred from homology"/>
<dbReference type="SUPFAM" id="SSF53474">
    <property type="entry name" value="alpha/beta-Hydrolases"/>
    <property type="match status" value="1"/>
</dbReference>
<keyword evidence="2" id="KW-0378">Hydrolase</keyword>
<dbReference type="GO" id="GO:0016787">
    <property type="term" value="F:hydrolase activity"/>
    <property type="evidence" value="ECO:0007669"/>
    <property type="project" value="UniProtKB-KW"/>
</dbReference>
<name>A0A8S0VY96_CYCAE</name>
<feature type="domain" description="AB hydrolase-1" evidence="3">
    <location>
        <begin position="122"/>
        <end position="302"/>
    </location>
</feature>
<dbReference type="PANTHER" id="PTHR43248:SF25">
    <property type="entry name" value="AB HYDROLASE-1 DOMAIN-CONTAINING PROTEIN-RELATED"/>
    <property type="match status" value="1"/>
</dbReference>
<evidence type="ECO:0000313" key="5">
    <source>
        <dbReference type="Proteomes" id="UP000467700"/>
    </source>
</evidence>
<dbReference type="AlphaFoldDB" id="A0A8S0VY96"/>
<dbReference type="PANTHER" id="PTHR43248">
    <property type="entry name" value="2-SUCCINYL-6-HYDROXY-2,4-CYCLOHEXADIENE-1-CARBOXYLATE SYNTHASE"/>
    <property type="match status" value="1"/>
</dbReference>
<protein>
    <recommendedName>
        <fullName evidence="3">AB hydrolase-1 domain-containing protein</fullName>
    </recommendedName>
</protein>
<comment type="caution">
    <text evidence="4">The sequence shown here is derived from an EMBL/GenBank/DDBJ whole genome shotgun (WGS) entry which is preliminary data.</text>
</comment>
<accession>A0A8S0VY96</accession>
<dbReference type="Proteomes" id="UP000467700">
    <property type="component" value="Unassembled WGS sequence"/>
</dbReference>
<dbReference type="InterPro" id="IPR051601">
    <property type="entry name" value="Serine_prot/Carboxylest_S33"/>
</dbReference>
<evidence type="ECO:0000313" key="4">
    <source>
        <dbReference type="EMBL" id="CAA7262051.1"/>
    </source>
</evidence>
<dbReference type="Pfam" id="PF00561">
    <property type="entry name" value="Abhydrolase_1"/>
    <property type="match status" value="1"/>
</dbReference>
<dbReference type="EMBL" id="CACVBS010000035">
    <property type="protein sequence ID" value="CAA7262051.1"/>
    <property type="molecule type" value="Genomic_DNA"/>
</dbReference>
<reference evidence="4 5" key="1">
    <citation type="submission" date="2020-01" db="EMBL/GenBank/DDBJ databases">
        <authorList>
            <person name="Gupta K D."/>
        </authorList>
    </citation>
    <scope>NUCLEOTIDE SEQUENCE [LARGE SCALE GENOMIC DNA]</scope>
</reference>